<dbReference type="PROSITE" id="PS52050">
    <property type="entry name" value="WYL"/>
    <property type="match status" value="1"/>
</dbReference>
<dbReference type="InterPro" id="IPR026881">
    <property type="entry name" value="WYL_dom"/>
</dbReference>
<reference evidence="6" key="1">
    <citation type="journal article" date="2019" name="Int. J. Syst. Evol. Microbiol.">
        <title>The Global Catalogue of Microorganisms (GCM) 10K type strain sequencing project: providing services to taxonomists for standard genome sequencing and annotation.</title>
        <authorList>
            <consortium name="The Broad Institute Genomics Platform"/>
            <consortium name="The Broad Institute Genome Sequencing Center for Infectious Disease"/>
            <person name="Wu L."/>
            <person name="Ma J."/>
        </authorList>
    </citation>
    <scope>NUCLEOTIDE SEQUENCE [LARGE SCALE GENOMIC DNA]</scope>
    <source>
        <strain evidence="6">JCM 17979</strain>
    </source>
</reference>
<dbReference type="InterPro" id="IPR001034">
    <property type="entry name" value="DeoR_HTH"/>
</dbReference>
<name>A0ABP9CDQ9_9PSEU</name>
<dbReference type="Pfam" id="PF08279">
    <property type="entry name" value="HTH_11"/>
    <property type="match status" value="1"/>
</dbReference>
<protein>
    <submittedName>
        <fullName evidence="5">WYL domain-containing protein</fullName>
    </submittedName>
</protein>
<dbReference type="PROSITE" id="PS00894">
    <property type="entry name" value="HTH_DEOR_1"/>
    <property type="match status" value="1"/>
</dbReference>
<dbReference type="PANTHER" id="PTHR34580">
    <property type="match status" value="1"/>
</dbReference>
<evidence type="ECO:0000313" key="5">
    <source>
        <dbReference type="EMBL" id="GAA4807293.1"/>
    </source>
</evidence>
<keyword evidence="2" id="KW-0238">DNA-binding</keyword>
<dbReference type="EMBL" id="BAABHO010000056">
    <property type="protein sequence ID" value="GAA4807293.1"/>
    <property type="molecule type" value="Genomic_DNA"/>
</dbReference>
<feature type="domain" description="HTH deoR-type" evidence="4">
    <location>
        <begin position="4"/>
        <end position="59"/>
    </location>
</feature>
<dbReference type="PROSITE" id="PS51000">
    <property type="entry name" value="HTH_DEOR_2"/>
    <property type="match status" value="1"/>
</dbReference>
<dbReference type="Pfam" id="PF13280">
    <property type="entry name" value="WYL"/>
    <property type="match status" value="1"/>
</dbReference>
<comment type="caution">
    <text evidence="5">The sequence shown here is derived from an EMBL/GenBank/DDBJ whole genome shotgun (WGS) entry which is preliminary data.</text>
</comment>
<dbReference type="SUPFAM" id="SSF46785">
    <property type="entry name" value="Winged helix' DNA-binding domain"/>
    <property type="match status" value="1"/>
</dbReference>
<keyword evidence="1" id="KW-0805">Transcription regulation</keyword>
<dbReference type="RefSeq" id="WP_345422583.1">
    <property type="nucleotide sequence ID" value="NZ_BAABHO010000056.1"/>
</dbReference>
<dbReference type="InterPro" id="IPR018356">
    <property type="entry name" value="Tscrpt_reg_HTH_DeoR_CS"/>
</dbReference>
<dbReference type="InterPro" id="IPR036390">
    <property type="entry name" value="WH_DNA-bd_sf"/>
</dbReference>
<evidence type="ECO:0000256" key="3">
    <source>
        <dbReference type="ARBA" id="ARBA00023163"/>
    </source>
</evidence>
<keyword evidence="6" id="KW-1185">Reference proteome</keyword>
<dbReference type="Proteomes" id="UP001500928">
    <property type="component" value="Unassembled WGS sequence"/>
</dbReference>
<dbReference type="PANTHER" id="PTHR34580:SF3">
    <property type="entry name" value="PROTEIN PAFB"/>
    <property type="match status" value="1"/>
</dbReference>
<sequence length="317" mass="34187">MHETSARLLALLSLLQARRDWPGGLLAERLEVSPRTVRRDVDRLRDLGYPIRATKGPDGGYRLDAGTDLPPLLFDDEQAVALAVGLRIAATSGVGVEEAASRALGTVRQVMPARLRHRVDGLEVTAVGGPVRVDPAVLTAVGDVVRAREVLRFGYGDADAPPRRAEPHHLVTRGGRWYLVAWDLDRTDWRTFRVDRMDPRTPTGPRFVPRALPGGDVAAFVASRFRGGDGTGSGWPCEGEAVVALPAAELAPYVRDELLEEVDAGRCRMVAGAWSWVALAARFGALGADLSAVAPAELRDACATLAHRYTRAVSPRA</sequence>
<gene>
    <name evidence="5" type="ORF">GCM10023200_51180</name>
</gene>
<evidence type="ECO:0000256" key="1">
    <source>
        <dbReference type="ARBA" id="ARBA00023015"/>
    </source>
</evidence>
<evidence type="ECO:0000259" key="4">
    <source>
        <dbReference type="PROSITE" id="PS51000"/>
    </source>
</evidence>
<proteinExistence type="predicted"/>
<evidence type="ECO:0000313" key="6">
    <source>
        <dbReference type="Proteomes" id="UP001500928"/>
    </source>
</evidence>
<dbReference type="InterPro" id="IPR013196">
    <property type="entry name" value="HTH_11"/>
</dbReference>
<dbReference type="Gene3D" id="1.10.10.10">
    <property type="entry name" value="Winged helix-like DNA-binding domain superfamily/Winged helix DNA-binding domain"/>
    <property type="match status" value="1"/>
</dbReference>
<dbReference type="InterPro" id="IPR036388">
    <property type="entry name" value="WH-like_DNA-bd_sf"/>
</dbReference>
<keyword evidence="3" id="KW-0804">Transcription</keyword>
<organism evidence="5 6">
    <name type="scientific">Actinomycetospora chlora</name>
    <dbReference type="NCBI Taxonomy" id="663608"/>
    <lineage>
        <taxon>Bacteria</taxon>
        <taxon>Bacillati</taxon>
        <taxon>Actinomycetota</taxon>
        <taxon>Actinomycetes</taxon>
        <taxon>Pseudonocardiales</taxon>
        <taxon>Pseudonocardiaceae</taxon>
        <taxon>Actinomycetospora</taxon>
    </lineage>
</organism>
<evidence type="ECO:0000256" key="2">
    <source>
        <dbReference type="ARBA" id="ARBA00023125"/>
    </source>
</evidence>
<dbReference type="InterPro" id="IPR051534">
    <property type="entry name" value="CBASS_pafABC_assoc_protein"/>
</dbReference>
<accession>A0ABP9CDQ9</accession>